<dbReference type="GO" id="GO:0016887">
    <property type="term" value="F:ATP hydrolysis activity"/>
    <property type="evidence" value="ECO:0007669"/>
    <property type="project" value="InterPro"/>
</dbReference>
<dbReference type="PROSITE" id="PS00211">
    <property type="entry name" value="ABC_TRANSPORTER_1"/>
    <property type="match status" value="1"/>
</dbReference>
<comment type="function">
    <text evidence="8">ATP-binding (A) component of a common energy-coupling factor (ECF) ABC-transporter complex.</text>
</comment>
<dbReference type="FunFam" id="3.40.50.300:FF:000224">
    <property type="entry name" value="Energy-coupling factor transporter ATP-binding protein EcfA"/>
    <property type="match status" value="1"/>
</dbReference>
<sequence length="290" mass="32503">MDITFDQVSYIYQPNSPFEYRALNDLSFSIPSGSFVAVIGHTGSGKSTLIQHLNGLLKPTKGTVTLGEYQLKAKEKNKELRELREKVGVVFQYPEHQLFEETVAKDIAFGPRNFGVNEGEIDRRVNEAIQATHLDEELLERSPFDLSGGQMRRVAISGVLAMNPEVLVLDEPTAGLDPHGQKEIMEMFYDLHQKKKLTTVLVTHSMEDALAYADQIIILNKGEVYMQGSPLELFKKQKALEEVQLDVPEVIEFITKANEKLGADFEYTGQSIAGLAKEMADFVRGGRDHE</sequence>
<comment type="subcellular location">
    <subcellularLocation>
        <location evidence="1 8">Cell membrane</location>
        <topology evidence="1 8">Peripheral membrane protein</topology>
    </subcellularLocation>
</comment>
<dbReference type="NCBIfam" id="TIGR04521">
    <property type="entry name" value="ECF_ATPase_2"/>
    <property type="match status" value="1"/>
</dbReference>
<dbReference type="InterPro" id="IPR030946">
    <property type="entry name" value="EcfA2"/>
</dbReference>
<proteinExistence type="inferred from homology"/>
<gene>
    <name evidence="10" type="ORF">H0267_16510</name>
</gene>
<evidence type="ECO:0000313" key="10">
    <source>
        <dbReference type="EMBL" id="MBH0231803.1"/>
    </source>
</evidence>
<dbReference type="EMBL" id="JADZSC010000005">
    <property type="protein sequence ID" value="MBH0231803.1"/>
    <property type="molecule type" value="Genomic_DNA"/>
</dbReference>
<evidence type="ECO:0000256" key="4">
    <source>
        <dbReference type="ARBA" id="ARBA00022741"/>
    </source>
</evidence>
<keyword evidence="6" id="KW-1278">Translocase</keyword>
<evidence type="ECO:0000256" key="2">
    <source>
        <dbReference type="ARBA" id="ARBA00022448"/>
    </source>
</evidence>
<dbReference type="PANTHER" id="PTHR43553:SF27">
    <property type="entry name" value="ENERGY-COUPLING FACTOR TRANSPORTER ATP-BINDING PROTEIN ECFA2"/>
    <property type="match status" value="1"/>
</dbReference>
<keyword evidence="3 8" id="KW-1003">Cell membrane</keyword>
<accession>A0A931HYP3</accession>
<dbReference type="NCBIfam" id="NF010155">
    <property type="entry name" value="PRK13634.1"/>
    <property type="match status" value="1"/>
</dbReference>
<evidence type="ECO:0000256" key="6">
    <source>
        <dbReference type="ARBA" id="ARBA00022967"/>
    </source>
</evidence>
<name>A0A931HYP3_9BACI</name>
<evidence type="ECO:0000256" key="7">
    <source>
        <dbReference type="ARBA" id="ARBA00023136"/>
    </source>
</evidence>
<dbReference type="SUPFAM" id="SSF52540">
    <property type="entry name" value="P-loop containing nucleoside triphosphate hydrolases"/>
    <property type="match status" value="1"/>
</dbReference>
<dbReference type="EC" id="7.-.-.-" evidence="8"/>
<dbReference type="RefSeq" id="WP_197318437.1">
    <property type="nucleotide sequence ID" value="NZ_JADZSC010000005.1"/>
</dbReference>
<dbReference type="InterPro" id="IPR050095">
    <property type="entry name" value="ECF_ABC_transporter_ATP-bd"/>
</dbReference>
<dbReference type="SMART" id="SM00382">
    <property type="entry name" value="AAA"/>
    <property type="match status" value="1"/>
</dbReference>
<comment type="similarity">
    <text evidence="8">Belongs to the ABC transporter superfamily. Energy-coupling factor EcfA family.</text>
</comment>
<dbReference type="InterPro" id="IPR015856">
    <property type="entry name" value="ABC_transpr_CbiO/EcfA_su"/>
</dbReference>
<dbReference type="GO" id="GO:0043190">
    <property type="term" value="C:ATP-binding cassette (ABC) transporter complex"/>
    <property type="evidence" value="ECO:0007669"/>
    <property type="project" value="TreeGrafter"/>
</dbReference>
<dbReference type="CDD" id="cd03225">
    <property type="entry name" value="ABC_cobalt_CbiO_domain1"/>
    <property type="match status" value="1"/>
</dbReference>
<keyword evidence="4 8" id="KW-0547">Nucleotide-binding</keyword>
<dbReference type="PANTHER" id="PTHR43553">
    <property type="entry name" value="HEAVY METAL TRANSPORTER"/>
    <property type="match status" value="1"/>
</dbReference>
<evidence type="ECO:0000256" key="1">
    <source>
        <dbReference type="ARBA" id="ARBA00004202"/>
    </source>
</evidence>
<organism evidence="10 11">
    <name type="scientific">Halobacillus yeomjeoni</name>
    <dbReference type="NCBI Taxonomy" id="311194"/>
    <lineage>
        <taxon>Bacteria</taxon>
        <taxon>Bacillati</taxon>
        <taxon>Bacillota</taxon>
        <taxon>Bacilli</taxon>
        <taxon>Bacillales</taxon>
        <taxon>Bacillaceae</taxon>
        <taxon>Halobacillus</taxon>
    </lineage>
</organism>
<evidence type="ECO:0000256" key="3">
    <source>
        <dbReference type="ARBA" id="ARBA00022475"/>
    </source>
</evidence>
<comment type="subunit">
    <text evidence="8">Forms a stable energy-coupling factor (ECF) transporter complex composed of 2 membrane-embedded substrate-binding proteins (S component), 2 ATP-binding proteins (A component) and 2 transmembrane proteins (T component).</text>
</comment>
<keyword evidence="5 8" id="KW-0067">ATP-binding</keyword>
<dbReference type="InterPro" id="IPR027417">
    <property type="entry name" value="P-loop_NTPase"/>
</dbReference>
<evidence type="ECO:0000259" key="9">
    <source>
        <dbReference type="PROSITE" id="PS50893"/>
    </source>
</evidence>
<dbReference type="GO" id="GO:0005524">
    <property type="term" value="F:ATP binding"/>
    <property type="evidence" value="ECO:0007669"/>
    <property type="project" value="UniProtKB-UniRule"/>
</dbReference>
<dbReference type="Proteomes" id="UP000614490">
    <property type="component" value="Unassembled WGS sequence"/>
</dbReference>
<dbReference type="GO" id="GO:0042626">
    <property type="term" value="F:ATPase-coupled transmembrane transporter activity"/>
    <property type="evidence" value="ECO:0007669"/>
    <property type="project" value="TreeGrafter"/>
</dbReference>
<dbReference type="Gene3D" id="3.40.50.300">
    <property type="entry name" value="P-loop containing nucleotide triphosphate hydrolases"/>
    <property type="match status" value="1"/>
</dbReference>
<dbReference type="InterPro" id="IPR003439">
    <property type="entry name" value="ABC_transporter-like_ATP-bd"/>
</dbReference>
<dbReference type="InterPro" id="IPR017871">
    <property type="entry name" value="ABC_transporter-like_CS"/>
</dbReference>
<dbReference type="InterPro" id="IPR003593">
    <property type="entry name" value="AAA+_ATPase"/>
</dbReference>
<dbReference type="GO" id="GO:0015087">
    <property type="term" value="F:cobalt ion transmembrane transporter activity"/>
    <property type="evidence" value="ECO:0007669"/>
    <property type="project" value="UniProtKB-ARBA"/>
</dbReference>
<dbReference type="PROSITE" id="PS50893">
    <property type="entry name" value="ABC_TRANSPORTER_2"/>
    <property type="match status" value="1"/>
</dbReference>
<feature type="domain" description="ABC transporter" evidence="9">
    <location>
        <begin position="3"/>
        <end position="246"/>
    </location>
</feature>
<dbReference type="Pfam" id="PF00005">
    <property type="entry name" value="ABC_tran"/>
    <property type="match status" value="1"/>
</dbReference>
<comment type="caution">
    <text evidence="10">The sequence shown here is derived from an EMBL/GenBank/DDBJ whole genome shotgun (WGS) entry which is preliminary data.</text>
</comment>
<keyword evidence="2 8" id="KW-0813">Transport</keyword>
<evidence type="ECO:0000256" key="5">
    <source>
        <dbReference type="ARBA" id="ARBA00022840"/>
    </source>
</evidence>
<keyword evidence="11" id="KW-1185">Reference proteome</keyword>
<evidence type="ECO:0000313" key="11">
    <source>
        <dbReference type="Proteomes" id="UP000614490"/>
    </source>
</evidence>
<protein>
    <recommendedName>
        <fullName evidence="8">Energy-coupling factor transporter ATP-binding protein EcfA2</fullName>
        <ecNumber evidence="8">7.-.-.-</ecNumber>
    </recommendedName>
</protein>
<dbReference type="AlphaFoldDB" id="A0A931HYP3"/>
<evidence type="ECO:0000256" key="8">
    <source>
        <dbReference type="RuleBase" id="RU365104"/>
    </source>
</evidence>
<reference evidence="10 11" key="1">
    <citation type="journal article" date="2005" name="Int. J. Syst. Evol. Microbiol.">
        <title>Halobacillus yeomjeoni sp. nov., isolated from a marine solar saltern in Korea.</title>
        <authorList>
            <person name="Yoon J.H."/>
            <person name="Kang S.J."/>
            <person name="Lee C.H."/>
            <person name="Oh H.W."/>
            <person name="Oh T.K."/>
        </authorList>
    </citation>
    <scope>NUCLEOTIDE SEQUENCE [LARGE SCALE GENOMIC DNA]</scope>
    <source>
        <strain evidence="10 11">KCTC 3957</strain>
    </source>
</reference>
<keyword evidence="7 8" id="KW-0472">Membrane</keyword>